<dbReference type="Pfam" id="PF00962">
    <property type="entry name" value="A_deaminase"/>
    <property type="match status" value="1"/>
</dbReference>
<dbReference type="OrthoDB" id="272271at2759"/>
<dbReference type="GO" id="GO:0006154">
    <property type="term" value="P:adenosine catabolic process"/>
    <property type="evidence" value="ECO:0007669"/>
    <property type="project" value="TreeGrafter"/>
</dbReference>
<organism evidence="9 10">
    <name type="scientific">Cercospora kikuchii</name>
    <dbReference type="NCBI Taxonomy" id="84275"/>
    <lineage>
        <taxon>Eukaryota</taxon>
        <taxon>Fungi</taxon>
        <taxon>Dikarya</taxon>
        <taxon>Ascomycota</taxon>
        <taxon>Pezizomycotina</taxon>
        <taxon>Dothideomycetes</taxon>
        <taxon>Dothideomycetidae</taxon>
        <taxon>Mycosphaerellales</taxon>
        <taxon>Mycosphaerellaceae</taxon>
        <taxon>Cercospora</taxon>
    </lineage>
</organism>
<comment type="cofactor">
    <cofactor evidence="1">
        <name>Zn(2+)</name>
        <dbReference type="ChEBI" id="CHEBI:29105"/>
    </cofactor>
</comment>
<proteinExistence type="inferred from homology"/>
<dbReference type="SUPFAM" id="SSF51556">
    <property type="entry name" value="Metallo-dependent hydrolases"/>
    <property type="match status" value="1"/>
</dbReference>
<dbReference type="Gene3D" id="3.20.20.140">
    <property type="entry name" value="Metal-dependent hydrolases"/>
    <property type="match status" value="1"/>
</dbReference>
<dbReference type="CDD" id="cd00443">
    <property type="entry name" value="ADA_AMPD"/>
    <property type="match status" value="1"/>
</dbReference>
<dbReference type="InterPro" id="IPR001365">
    <property type="entry name" value="A_deaminase_dom"/>
</dbReference>
<dbReference type="EMBL" id="BOLY01000009">
    <property type="protein sequence ID" value="GIZ49645.1"/>
    <property type="molecule type" value="Genomic_DNA"/>
</dbReference>
<accession>A0A9P3L1Z5</accession>
<keyword evidence="10" id="KW-1185">Reference proteome</keyword>
<evidence type="ECO:0000256" key="7">
    <source>
        <dbReference type="ARBA" id="ARBA00048787"/>
    </source>
</evidence>
<keyword evidence="4" id="KW-0378">Hydrolase</keyword>
<comment type="catalytic activity">
    <reaction evidence="7">
        <text>N(6)-methyl-AMP + H2O + H(+) = IMP + methylamine</text>
        <dbReference type="Rhea" id="RHEA:16001"/>
        <dbReference type="ChEBI" id="CHEBI:15377"/>
        <dbReference type="ChEBI" id="CHEBI:15378"/>
        <dbReference type="ChEBI" id="CHEBI:58053"/>
        <dbReference type="ChEBI" id="CHEBI:59338"/>
        <dbReference type="ChEBI" id="CHEBI:144842"/>
    </reaction>
    <physiologicalReaction direction="left-to-right" evidence="7">
        <dbReference type="Rhea" id="RHEA:16002"/>
    </physiologicalReaction>
</comment>
<dbReference type="Proteomes" id="UP000825890">
    <property type="component" value="Unassembled WGS sequence"/>
</dbReference>
<dbReference type="PANTHER" id="PTHR11409:SF42">
    <property type="entry name" value="ADENOSINE DEAMINASE-LIKE PROTEIN"/>
    <property type="match status" value="1"/>
</dbReference>
<dbReference type="GO" id="GO:0004000">
    <property type="term" value="F:adenosine deaminase activity"/>
    <property type="evidence" value="ECO:0007669"/>
    <property type="project" value="TreeGrafter"/>
</dbReference>
<comment type="similarity">
    <text evidence="2">Belongs to the metallo-dependent hydrolases superfamily. Adenosine and AMP deaminases family.</text>
</comment>
<evidence type="ECO:0000313" key="9">
    <source>
        <dbReference type="EMBL" id="GIZ49645.1"/>
    </source>
</evidence>
<keyword evidence="5" id="KW-0862">Zinc</keyword>
<dbReference type="GeneID" id="68298248"/>
<name>A0A9P3L1Z5_9PEZI</name>
<dbReference type="AlphaFoldDB" id="A0A9P3L1Z5"/>
<evidence type="ECO:0000256" key="6">
    <source>
        <dbReference type="ARBA" id="ARBA00023080"/>
    </source>
</evidence>
<evidence type="ECO:0000256" key="5">
    <source>
        <dbReference type="ARBA" id="ARBA00022833"/>
    </source>
</evidence>
<keyword evidence="6" id="KW-0546">Nucleotide metabolism</keyword>
<dbReference type="RefSeq" id="XP_044664132.1">
    <property type="nucleotide sequence ID" value="XM_044808197.1"/>
</dbReference>
<gene>
    <name evidence="9" type="ORF">CKM354_001267300</name>
</gene>
<dbReference type="GO" id="GO:0009117">
    <property type="term" value="P:nucleotide metabolic process"/>
    <property type="evidence" value="ECO:0007669"/>
    <property type="project" value="UniProtKB-KW"/>
</dbReference>
<dbReference type="InterPro" id="IPR006330">
    <property type="entry name" value="Ado/ade_deaminase"/>
</dbReference>
<dbReference type="InterPro" id="IPR032466">
    <property type="entry name" value="Metal_Hydrolase"/>
</dbReference>
<reference evidence="9 10" key="1">
    <citation type="submission" date="2021-01" db="EMBL/GenBank/DDBJ databases">
        <title>Cercospora kikuchii MAFF 305040 whole genome shotgun sequence.</title>
        <authorList>
            <person name="Kashiwa T."/>
            <person name="Suzuki T."/>
        </authorList>
    </citation>
    <scope>NUCLEOTIDE SEQUENCE [LARGE SCALE GENOMIC DNA]</scope>
    <source>
        <strain evidence="9 10">MAFF 305040</strain>
    </source>
</reference>
<protein>
    <recommendedName>
        <fullName evidence="8">Adenosine deaminase domain-containing protein</fullName>
    </recommendedName>
</protein>
<evidence type="ECO:0000256" key="4">
    <source>
        <dbReference type="ARBA" id="ARBA00022801"/>
    </source>
</evidence>
<evidence type="ECO:0000313" key="10">
    <source>
        <dbReference type="Proteomes" id="UP000825890"/>
    </source>
</evidence>
<feature type="domain" description="Adenosine deaminase" evidence="8">
    <location>
        <begin position="12"/>
        <end position="336"/>
    </location>
</feature>
<keyword evidence="3" id="KW-0479">Metal-binding</keyword>
<comment type="caution">
    <text evidence="9">The sequence shown here is derived from an EMBL/GenBank/DDBJ whole genome shotgun (WGS) entry which is preliminary data.</text>
</comment>
<evidence type="ECO:0000259" key="8">
    <source>
        <dbReference type="Pfam" id="PF00962"/>
    </source>
</evidence>
<evidence type="ECO:0000256" key="2">
    <source>
        <dbReference type="ARBA" id="ARBA00006676"/>
    </source>
</evidence>
<evidence type="ECO:0000256" key="1">
    <source>
        <dbReference type="ARBA" id="ARBA00001947"/>
    </source>
</evidence>
<dbReference type="GO" id="GO:0046103">
    <property type="term" value="P:inosine biosynthetic process"/>
    <property type="evidence" value="ECO:0007669"/>
    <property type="project" value="TreeGrafter"/>
</dbReference>
<evidence type="ECO:0000256" key="3">
    <source>
        <dbReference type="ARBA" id="ARBA00022723"/>
    </source>
</evidence>
<sequence>MTIDTSFALALPKIELHAHLTGSISPECLRDIWLKSDTTLEDPSIALQPIGKQHHDISTFFKIFDTYIYDLVNTPQAVQTSTKSVLQAFREDGVKYLELRTTPRRHEGTAMEREEYLEAILQAIENFEGRDEMPTYLILSIDRRNTLEQALHVVELAVKYQSRGVVGVDLCGNPTVGPVEHLAPAFEEAKRHGLKVTLHFAEVPASSTEEEMKLLLEWKPDRIGHVIHTSPLIEEEIERQGVGLELCLSCNVLARMLPGEGGFVDHHFGRWKGRGNPIALSTDDVGVFGSSLSNEYQLAAHYFDLSKTEIVDLSRRAINSIFAGEDEKARLHRLMDDFISRECGE</sequence>
<dbReference type="PANTHER" id="PTHR11409">
    <property type="entry name" value="ADENOSINE DEAMINASE"/>
    <property type="match status" value="1"/>
</dbReference>
<dbReference type="GO" id="GO:0046872">
    <property type="term" value="F:metal ion binding"/>
    <property type="evidence" value="ECO:0007669"/>
    <property type="project" value="UniProtKB-KW"/>
</dbReference>